<dbReference type="AlphaFoldDB" id="D5V0H6"/>
<keyword evidence="3" id="KW-1185">Reference proteome</keyword>
<feature type="transmembrane region" description="Helical" evidence="1">
    <location>
        <begin position="157"/>
        <end position="177"/>
    </location>
</feature>
<gene>
    <name evidence="2" type="ordered locus">Arnit_2134</name>
</gene>
<feature type="transmembrane region" description="Helical" evidence="1">
    <location>
        <begin position="214"/>
        <end position="231"/>
    </location>
</feature>
<dbReference type="eggNOG" id="COG0428">
    <property type="taxonomic scope" value="Bacteria"/>
</dbReference>
<dbReference type="STRING" id="572480.Arnit_2134"/>
<name>D5V0H6_ARCNC</name>
<reference evidence="2 3" key="1">
    <citation type="journal article" date="2010" name="Stand. Genomic Sci.">
        <title>Complete genome sequence of Arcobacter nitrofigilis type strain (CI).</title>
        <authorList>
            <person name="Pati A."/>
            <person name="Gronow S."/>
            <person name="Lapidus A."/>
            <person name="Copeland A."/>
            <person name="Glavina Del Rio T."/>
            <person name="Nolan M."/>
            <person name="Lucas S."/>
            <person name="Tice H."/>
            <person name="Cheng J.F."/>
            <person name="Han C."/>
            <person name="Chertkov O."/>
            <person name="Bruce D."/>
            <person name="Tapia R."/>
            <person name="Goodwin L."/>
            <person name="Pitluck S."/>
            <person name="Liolios K."/>
            <person name="Ivanova N."/>
            <person name="Mavromatis K."/>
            <person name="Chen A."/>
            <person name="Palaniappan K."/>
            <person name="Land M."/>
            <person name="Hauser L."/>
            <person name="Chang Y.J."/>
            <person name="Jeffries C.D."/>
            <person name="Detter J.C."/>
            <person name="Rohde M."/>
            <person name="Goker M."/>
            <person name="Bristow J."/>
            <person name="Eisen J.A."/>
            <person name="Markowitz V."/>
            <person name="Hugenholtz P."/>
            <person name="Klenk H.P."/>
            <person name="Kyrpides N.C."/>
        </authorList>
    </citation>
    <scope>NUCLEOTIDE SEQUENCE [LARGE SCALE GENOMIC DNA]</scope>
    <source>
        <strain evidence="3">ATCC 33309 / DSM 7299 / CCUG 15893 / LMG 7604 / NCTC 12251 / CI</strain>
    </source>
</reference>
<keyword evidence="1" id="KW-1133">Transmembrane helix</keyword>
<dbReference type="KEGG" id="ant:Arnit_2134"/>
<keyword evidence="1" id="KW-0472">Membrane</keyword>
<accession>D5V0H6</accession>
<keyword evidence="1" id="KW-0812">Transmembrane</keyword>
<feature type="transmembrane region" description="Helical" evidence="1">
    <location>
        <begin position="67"/>
        <end position="86"/>
    </location>
</feature>
<organism evidence="2 3">
    <name type="scientific">Arcobacter nitrofigilis (strain ATCC 33309 / DSM 7299 / CCUG 15893 / LMG 7604 / NCTC 12251 / CI)</name>
    <name type="common">Campylobacter nitrofigilis</name>
    <dbReference type="NCBI Taxonomy" id="572480"/>
    <lineage>
        <taxon>Bacteria</taxon>
        <taxon>Pseudomonadati</taxon>
        <taxon>Campylobacterota</taxon>
        <taxon>Epsilonproteobacteria</taxon>
        <taxon>Campylobacterales</taxon>
        <taxon>Arcobacteraceae</taxon>
        <taxon>Arcobacter</taxon>
    </lineage>
</organism>
<dbReference type="HOGENOM" id="CLU_015114_8_0_7"/>
<evidence type="ECO:0000313" key="2">
    <source>
        <dbReference type="EMBL" id="ADG93788.1"/>
    </source>
</evidence>
<dbReference type="RefSeq" id="WP_013135933.1">
    <property type="nucleotide sequence ID" value="NC_014166.1"/>
</dbReference>
<feature type="transmembrane region" description="Helical" evidence="1">
    <location>
        <begin position="38"/>
        <end position="61"/>
    </location>
</feature>
<sequence length="235" mass="26385">MLYEIILFSLLAGSTVFIGGLISYYFESRVHNKELKELIIHYLIAFSTGVMLSAISFVLVPDGMLELPVLLSTSLFILGGLSFFFFDKLIEKNRYKIPQVIAMLLDFIPESIALGAVFVYNHNVGILLSIFIALQNLPESFNSYTELKNLKHSSYKALFILFILSFVGLIFSLLGYVFLDDKILITSSLMLFSAGGIMYIIFQDIAPLLEYKKRKLIAIGVNFGFIIGMLGESII</sequence>
<dbReference type="EMBL" id="CP001999">
    <property type="protein sequence ID" value="ADG93788.1"/>
    <property type="molecule type" value="Genomic_DNA"/>
</dbReference>
<protein>
    <submittedName>
        <fullName evidence="2">ZIP family metal transporter</fullName>
    </submittedName>
</protein>
<evidence type="ECO:0000313" key="3">
    <source>
        <dbReference type="Proteomes" id="UP000000939"/>
    </source>
</evidence>
<feature type="transmembrane region" description="Helical" evidence="1">
    <location>
        <begin position="6"/>
        <end position="26"/>
    </location>
</feature>
<proteinExistence type="predicted"/>
<dbReference type="Proteomes" id="UP000000939">
    <property type="component" value="Chromosome"/>
</dbReference>
<evidence type="ECO:0000256" key="1">
    <source>
        <dbReference type="SAM" id="Phobius"/>
    </source>
</evidence>
<feature type="transmembrane region" description="Helical" evidence="1">
    <location>
        <begin position="183"/>
        <end position="202"/>
    </location>
</feature>